<dbReference type="KEGG" id="acib:ACBT_0648"/>
<reference evidence="1 2" key="1">
    <citation type="submission" date="2020-05" db="EMBL/GenBank/DDBJ databases">
        <title>Complete genome sequencing of Campylobacter and Arcobacter type strains.</title>
        <authorList>
            <person name="Miller W.G."/>
            <person name="Yee E."/>
        </authorList>
    </citation>
    <scope>NUCLEOTIDE SEQUENCE [LARGE SCALE GENOMIC DNA]</scope>
    <source>
        <strain evidence="1 2">LMG 21996</strain>
    </source>
</reference>
<proteinExistence type="predicted"/>
<evidence type="ECO:0000313" key="2">
    <source>
        <dbReference type="Proteomes" id="UP000509513"/>
    </source>
</evidence>
<name>A0A7L5JN28_9BACT</name>
<sequence>MKILLVLFIFLNILNAQKDFYYSFIDSNGKQISEETKQTIKDGFDIIENIKYLARNDKIDEAFTQIKELKEKNKLKILTSDIIILYSELVLKKDNKRLLLEASDDLEKAINSSQINEEDLSNAYMLLVDLKLAINKTSDAKYFAQIIIDNFDNPLTKTYGKIALAKVYKHQKDYKRSASSLYEILSTTKDKTIATLVADELFDVYILEGDVAKASNLISQVLKTNVEFYAVDTYLANKKINKLLKANMPEYAAEILIELLNTTTKEEQIESYKYKLANTYMRMYDKTNYYLEKAKELYKEIINDYENGLYSKSSSIYLDEILMRQGSIAPSVIAEKYQDSEEMQQKALMQELMIDKRDKKYENILKMQGVYRKISNDVAKRFGYKNMDEVFSEIDLEIIKDKIKDSECSELSQILQNASNETYSKIVEDEALKYSFFECMVETSNEKAYYQLKEIFNTNKDANIYLYLERMALALNKLDEALDFSAKVEMTNDKKVLASEFIVRYQINKANNNPNSMEKFFIYADYNPDFIKQSEINPSIIDFYHDYYLYLISKGQEKKANEMLEKLYLKQKDYKAFVYSPFVEIELAKIAKDNNNKQKALDLLLSGLSNARKMAPNDEVKIYYDVLILYDNLGNKNKKTEYLNKCKAVENTTDSLYKKMCDEMK</sequence>
<organism evidence="1 2">
    <name type="scientific">Aliarcobacter cibarius</name>
    <dbReference type="NCBI Taxonomy" id="255507"/>
    <lineage>
        <taxon>Bacteria</taxon>
        <taxon>Pseudomonadati</taxon>
        <taxon>Campylobacterota</taxon>
        <taxon>Epsilonproteobacteria</taxon>
        <taxon>Campylobacterales</taxon>
        <taxon>Arcobacteraceae</taxon>
        <taxon>Aliarcobacter</taxon>
    </lineage>
</organism>
<evidence type="ECO:0000313" key="1">
    <source>
        <dbReference type="EMBL" id="QKJ26602.1"/>
    </source>
</evidence>
<accession>A0A7L5JN28</accession>
<dbReference type="RefSeq" id="WP_024775495.1">
    <property type="nucleotide sequence ID" value="NZ_CP054051.1"/>
</dbReference>
<gene>
    <name evidence="1" type="ORF">ACBT_0648</name>
</gene>
<evidence type="ECO:0008006" key="3">
    <source>
        <dbReference type="Google" id="ProtNLM"/>
    </source>
</evidence>
<dbReference type="Proteomes" id="UP000509513">
    <property type="component" value="Chromosome"/>
</dbReference>
<dbReference type="EMBL" id="CP054051">
    <property type="protein sequence ID" value="QKJ26602.1"/>
    <property type="molecule type" value="Genomic_DNA"/>
</dbReference>
<dbReference type="AlphaFoldDB" id="A0A7L5JN28"/>
<protein>
    <recommendedName>
        <fullName evidence="3">Tetratricopeptide repeat protein</fullName>
    </recommendedName>
</protein>